<protein>
    <submittedName>
        <fullName evidence="2">Uncharacterized protein</fullName>
    </submittedName>
</protein>
<feature type="region of interest" description="Disordered" evidence="1">
    <location>
        <begin position="1"/>
        <end position="42"/>
    </location>
</feature>
<evidence type="ECO:0000256" key="1">
    <source>
        <dbReference type="SAM" id="MobiDB-lite"/>
    </source>
</evidence>
<name>A0A7S1ZDS1_9STRA</name>
<sequence>MEIGPPVSPPASASRPPAGPPLGRSDGSFGDTTLSKGSSEKKQCSNYNLGRLLTRCFCAALLLWGTNYYISTIQLQLEVTDNKTIKKFKKAALYCSREEIKQGRWSSVVLPEPPYVPPDIWDKRGSFNPDLSTTNFSTYEWVPHNSTNRGVVSLSNRFSKCIFDPWNASEFCSLMQPIKSLAFVGDSLSWEHYSSLVMSLGLHSNPNDQFVSRRTNTNIITMGCNGTLKLIYRRSDQLKAVPHVIREEMPQMFFLNKGSHFVTDEIYEAG</sequence>
<evidence type="ECO:0000313" key="2">
    <source>
        <dbReference type="EMBL" id="CAD9336044.1"/>
    </source>
</evidence>
<gene>
    <name evidence="2" type="ORF">DBRI1063_LOCUS14082</name>
</gene>
<reference evidence="2" key="1">
    <citation type="submission" date="2021-01" db="EMBL/GenBank/DDBJ databases">
        <authorList>
            <person name="Corre E."/>
            <person name="Pelletier E."/>
            <person name="Niang G."/>
            <person name="Scheremetjew M."/>
            <person name="Finn R."/>
            <person name="Kale V."/>
            <person name="Holt S."/>
            <person name="Cochrane G."/>
            <person name="Meng A."/>
            <person name="Brown T."/>
            <person name="Cohen L."/>
        </authorList>
    </citation>
    <scope>NUCLEOTIDE SEQUENCE</scope>
    <source>
        <strain evidence="2">Pop2</strain>
    </source>
</reference>
<proteinExistence type="predicted"/>
<accession>A0A7S1ZDS1</accession>
<dbReference type="EMBL" id="HBGN01022068">
    <property type="protein sequence ID" value="CAD9336044.1"/>
    <property type="molecule type" value="Transcribed_RNA"/>
</dbReference>
<dbReference type="AlphaFoldDB" id="A0A7S1ZDS1"/>
<organism evidence="2">
    <name type="scientific">Ditylum brightwellii</name>
    <dbReference type="NCBI Taxonomy" id="49249"/>
    <lineage>
        <taxon>Eukaryota</taxon>
        <taxon>Sar</taxon>
        <taxon>Stramenopiles</taxon>
        <taxon>Ochrophyta</taxon>
        <taxon>Bacillariophyta</taxon>
        <taxon>Mediophyceae</taxon>
        <taxon>Lithodesmiophycidae</taxon>
        <taxon>Lithodesmiales</taxon>
        <taxon>Lithodesmiaceae</taxon>
        <taxon>Ditylum</taxon>
    </lineage>
</organism>